<dbReference type="AlphaFoldDB" id="A0A7S2K5K5"/>
<dbReference type="InterPro" id="IPR001609">
    <property type="entry name" value="Myosin_head_motor_dom-like"/>
</dbReference>
<dbReference type="Gene3D" id="3.40.850.10">
    <property type="entry name" value="Kinesin motor domain"/>
    <property type="match status" value="1"/>
</dbReference>
<reference evidence="8" key="1">
    <citation type="submission" date="2021-01" db="EMBL/GenBank/DDBJ databases">
        <authorList>
            <person name="Corre E."/>
            <person name="Pelletier E."/>
            <person name="Niang G."/>
            <person name="Scheremetjew M."/>
            <person name="Finn R."/>
            <person name="Kale V."/>
            <person name="Holt S."/>
            <person name="Cochrane G."/>
            <person name="Meng A."/>
            <person name="Brown T."/>
            <person name="Cohen L."/>
        </authorList>
    </citation>
    <scope>NUCLEOTIDE SEQUENCE</scope>
    <source>
        <strain evidence="8">B650</strain>
    </source>
</reference>
<dbReference type="InterPro" id="IPR036961">
    <property type="entry name" value="Kinesin_motor_dom_sf"/>
</dbReference>
<feature type="region of interest" description="Actin-binding" evidence="6">
    <location>
        <begin position="136"/>
        <end position="158"/>
    </location>
</feature>
<protein>
    <recommendedName>
        <fullName evidence="7">Myosin motor domain-containing protein</fullName>
    </recommendedName>
</protein>
<dbReference type="Gene3D" id="1.20.58.530">
    <property type="match status" value="1"/>
</dbReference>
<evidence type="ECO:0000259" key="7">
    <source>
        <dbReference type="PROSITE" id="PS51456"/>
    </source>
</evidence>
<accession>A0A7S2K5K5</accession>
<evidence type="ECO:0000256" key="1">
    <source>
        <dbReference type="ARBA" id="ARBA00022741"/>
    </source>
</evidence>
<dbReference type="PROSITE" id="PS51456">
    <property type="entry name" value="MYOSIN_MOTOR"/>
    <property type="match status" value="1"/>
</dbReference>
<dbReference type="GO" id="GO:0051015">
    <property type="term" value="F:actin filament binding"/>
    <property type="evidence" value="ECO:0007669"/>
    <property type="project" value="TreeGrafter"/>
</dbReference>
<dbReference type="GO" id="GO:0007015">
    <property type="term" value="P:actin filament organization"/>
    <property type="evidence" value="ECO:0007669"/>
    <property type="project" value="TreeGrafter"/>
</dbReference>
<keyword evidence="5 6" id="KW-0009">Actin-binding</keyword>
<dbReference type="GO" id="GO:0000146">
    <property type="term" value="F:microfilament motor activity"/>
    <property type="evidence" value="ECO:0007669"/>
    <property type="project" value="TreeGrafter"/>
</dbReference>
<dbReference type="Pfam" id="PF00063">
    <property type="entry name" value="Myosin_head"/>
    <property type="match status" value="1"/>
</dbReference>
<organism evidence="8">
    <name type="scientific">Leptocylindrus danicus</name>
    <dbReference type="NCBI Taxonomy" id="163516"/>
    <lineage>
        <taxon>Eukaryota</taxon>
        <taxon>Sar</taxon>
        <taxon>Stramenopiles</taxon>
        <taxon>Ochrophyta</taxon>
        <taxon>Bacillariophyta</taxon>
        <taxon>Coscinodiscophyceae</taxon>
        <taxon>Chaetocerotophycidae</taxon>
        <taxon>Leptocylindrales</taxon>
        <taxon>Leptocylindraceae</taxon>
        <taxon>Leptocylindrus</taxon>
    </lineage>
</organism>
<name>A0A7S2K5K5_9STRA</name>
<evidence type="ECO:0000256" key="6">
    <source>
        <dbReference type="PROSITE-ProRule" id="PRU00782"/>
    </source>
</evidence>
<dbReference type="EMBL" id="HBGY01009119">
    <property type="protein sequence ID" value="CAD9567049.1"/>
    <property type="molecule type" value="Transcribed_RNA"/>
</dbReference>
<dbReference type="PANTHER" id="PTHR13140:SF706">
    <property type="entry name" value="DILUTE CLASS UNCONVENTIONAL MYOSIN, ISOFORM C"/>
    <property type="match status" value="1"/>
</dbReference>
<dbReference type="GO" id="GO:0016020">
    <property type="term" value="C:membrane"/>
    <property type="evidence" value="ECO:0007669"/>
    <property type="project" value="TreeGrafter"/>
</dbReference>
<dbReference type="GO" id="GO:0005524">
    <property type="term" value="F:ATP binding"/>
    <property type="evidence" value="ECO:0007669"/>
    <property type="project" value="UniProtKB-KW"/>
</dbReference>
<dbReference type="Gene3D" id="1.20.120.720">
    <property type="entry name" value="Myosin VI head, motor domain, U50 subdomain"/>
    <property type="match status" value="1"/>
</dbReference>
<evidence type="ECO:0000256" key="3">
    <source>
        <dbReference type="ARBA" id="ARBA00023123"/>
    </source>
</evidence>
<dbReference type="PANTHER" id="PTHR13140">
    <property type="entry name" value="MYOSIN"/>
    <property type="match status" value="1"/>
</dbReference>
<dbReference type="GO" id="GO:0016459">
    <property type="term" value="C:myosin complex"/>
    <property type="evidence" value="ECO:0007669"/>
    <property type="project" value="UniProtKB-KW"/>
</dbReference>
<evidence type="ECO:0000313" key="8">
    <source>
        <dbReference type="EMBL" id="CAD9567049.1"/>
    </source>
</evidence>
<keyword evidence="2" id="KW-0067">ATP-binding</keyword>
<keyword evidence="4" id="KW-0505">Motor protein</keyword>
<dbReference type="GO" id="GO:0005737">
    <property type="term" value="C:cytoplasm"/>
    <property type="evidence" value="ECO:0007669"/>
    <property type="project" value="TreeGrafter"/>
</dbReference>
<dbReference type="SUPFAM" id="SSF52540">
    <property type="entry name" value="P-loop containing nucleoside triphosphate hydrolases"/>
    <property type="match status" value="1"/>
</dbReference>
<dbReference type="InterPro" id="IPR027417">
    <property type="entry name" value="P-loop_NTPase"/>
</dbReference>
<keyword evidence="3 6" id="KW-0518">Myosin</keyword>
<keyword evidence="1" id="KW-0547">Nucleotide-binding</keyword>
<dbReference type="SMART" id="SM00242">
    <property type="entry name" value="MYSc"/>
    <property type="match status" value="1"/>
</dbReference>
<comment type="caution">
    <text evidence="6">Lacks conserved residue(s) required for the propagation of feature annotation.</text>
</comment>
<feature type="domain" description="Myosin motor" evidence="7">
    <location>
        <begin position="1"/>
        <end position="298"/>
    </location>
</feature>
<evidence type="ECO:0000256" key="2">
    <source>
        <dbReference type="ARBA" id="ARBA00022840"/>
    </source>
</evidence>
<gene>
    <name evidence="8" type="ORF">LDAN0321_LOCUS5760</name>
</gene>
<comment type="similarity">
    <text evidence="6">Belongs to the TRAFAC class myosin-kinesin ATPase superfamily. Myosin family.</text>
</comment>
<proteinExistence type="inferred from homology"/>
<evidence type="ECO:0000256" key="4">
    <source>
        <dbReference type="ARBA" id="ARBA00023175"/>
    </source>
</evidence>
<sequence>MSVLNLIEGKMGLMDILGEECILPKGSNTNFVAKIYKNSGSDDSSLYSEKSFQSFEFGIKHYAGKVKYSAKQFLSKNKDALPREVVVCALSSQNPLVNEIFRGDVEMEQPTRGRMSRRGSGWFVGETVWSKFKVQLDELMENLGKTNSRYIRCVKPNMQKLPGEVDMSHTLEQIRCAGIVEAVTMSRQAYPNRLPFAKILDLFEHMDKRQNKETMSPMKKRMNNFVKKYRKKDGKSEQVKTQSLLDYLFEHKEDVWRLFTDKCDSSEVGEEPSPPFVMGKSVVYFSDGALEFLEVARLSSFDKSATVIQCFVRKQKAISRYNKMRAHAKLECKSKRRKSKKLPMMCILPCIFVCRKSLNEVRAEF</sequence>
<evidence type="ECO:0000256" key="5">
    <source>
        <dbReference type="ARBA" id="ARBA00023203"/>
    </source>
</evidence>